<dbReference type="Proteomes" id="UP000234327">
    <property type="component" value="Unassembled WGS sequence"/>
</dbReference>
<keyword evidence="1" id="KW-1133">Transmembrane helix</keyword>
<evidence type="ECO:0000313" key="2">
    <source>
        <dbReference type="EMBL" id="SMX97100.1"/>
    </source>
</evidence>
<evidence type="ECO:0000256" key="1">
    <source>
        <dbReference type="SAM" id="Phobius"/>
    </source>
</evidence>
<name>A0A2H1KBJ3_BREAU</name>
<protein>
    <submittedName>
        <fullName evidence="2">Uncharacterized protein</fullName>
    </submittedName>
</protein>
<feature type="transmembrane region" description="Helical" evidence="1">
    <location>
        <begin position="35"/>
        <end position="52"/>
    </location>
</feature>
<dbReference type="RefSeq" id="WP_101598649.1">
    <property type="nucleotide sequence ID" value="NZ_FXYZ01000017.1"/>
</dbReference>
<sequence>MFTQTMSLAYTTPTVVAEGGALDWLNGQVDQLQESFSGVLFLIASVVFLMIAGSNRTFLGFAMAFGVAVAIYWGGSNIDFGKEKIDNQVLGTDDAAVLAVGGPDVSSTVVDVT</sequence>
<reference evidence="2 3" key="1">
    <citation type="submission" date="2017-03" db="EMBL/GenBank/DDBJ databases">
        <authorList>
            <person name="Afonso C.L."/>
            <person name="Miller P.J."/>
            <person name="Scott M.A."/>
            <person name="Spackman E."/>
            <person name="Goraichik I."/>
            <person name="Dimitrov K.M."/>
            <person name="Suarez D.L."/>
            <person name="Swayne D.E."/>
        </authorList>
    </citation>
    <scope>NUCLEOTIDE SEQUENCE [LARGE SCALE GENOMIC DNA]</scope>
    <source>
        <strain evidence="3">6(3)</strain>
    </source>
</reference>
<feature type="transmembrane region" description="Helical" evidence="1">
    <location>
        <begin position="58"/>
        <end position="75"/>
    </location>
</feature>
<dbReference type="AlphaFoldDB" id="A0A2H1KBJ3"/>
<gene>
    <name evidence="2" type="ORF">BAURA63_03165</name>
</gene>
<dbReference type="EMBL" id="FXYZ01000017">
    <property type="protein sequence ID" value="SMX97100.1"/>
    <property type="molecule type" value="Genomic_DNA"/>
</dbReference>
<evidence type="ECO:0000313" key="3">
    <source>
        <dbReference type="Proteomes" id="UP000234327"/>
    </source>
</evidence>
<accession>A0A2H1KBJ3</accession>
<organism evidence="2 3">
    <name type="scientific">Brevibacterium aurantiacum</name>
    <dbReference type="NCBI Taxonomy" id="273384"/>
    <lineage>
        <taxon>Bacteria</taxon>
        <taxon>Bacillati</taxon>
        <taxon>Actinomycetota</taxon>
        <taxon>Actinomycetes</taxon>
        <taxon>Micrococcales</taxon>
        <taxon>Brevibacteriaceae</taxon>
        <taxon>Brevibacterium</taxon>
    </lineage>
</organism>
<keyword evidence="1" id="KW-0812">Transmembrane</keyword>
<keyword evidence="1" id="KW-0472">Membrane</keyword>
<proteinExistence type="predicted"/>